<proteinExistence type="predicted"/>
<evidence type="ECO:0000256" key="1">
    <source>
        <dbReference type="SAM" id="MobiDB-lite"/>
    </source>
</evidence>
<accession>A0AA36BXQ9</accession>
<organism evidence="2 3">
    <name type="scientific">Octopus vulgaris</name>
    <name type="common">Common octopus</name>
    <dbReference type="NCBI Taxonomy" id="6645"/>
    <lineage>
        <taxon>Eukaryota</taxon>
        <taxon>Metazoa</taxon>
        <taxon>Spiralia</taxon>
        <taxon>Lophotrochozoa</taxon>
        <taxon>Mollusca</taxon>
        <taxon>Cephalopoda</taxon>
        <taxon>Coleoidea</taxon>
        <taxon>Octopodiformes</taxon>
        <taxon>Octopoda</taxon>
        <taxon>Incirrata</taxon>
        <taxon>Octopodidae</taxon>
        <taxon>Octopus</taxon>
    </lineage>
</organism>
<feature type="compositionally biased region" description="Basic and acidic residues" evidence="1">
    <location>
        <begin position="33"/>
        <end position="43"/>
    </location>
</feature>
<gene>
    <name evidence="2" type="ORF">OCTVUL_1B009175</name>
</gene>
<dbReference type="Proteomes" id="UP001162480">
    <property type="component" value="Chromosome 27"/>
</dbReference>
<feature type="region of interest" description="Disordered" evidence="1">
    <location>
        <begin position="21"/>
        <end position="46"/>
    </location>
</feature>
<dbReference type="EMBL" id="OX597840">
    <property type="protein sequence ID" value="CAI9741782.1"/>
    <property type="molecule type" value="Genomic_DNA"/>
</dbReference>
<name>A0AA36BXQ9_OCTVU</name>
<reference evidence="2" key="1">
    <citation type="submission" date="2023-08" db="EMBL/GenBank/DDBJ databases">
        <authorList>
            <person name="Alioto T."/>
            <person name="Alioto T."/>
            <person name="Gomez Garrido J."/>
        </authorList>
    </citation>
    <scope>NUCLEOTIDE SEQUENCE</scope>
</reference>
<evidence type="ECO:0000313" key="3">
    <source>
        <dbReference type="Proteomes" id="UP001162480"/>
    </source>
</evidence>
<protein>
    <submittedName>
        <fullName evidence="2">Uncharacterized protein</fullName>
    </submittedName>
</protein>
<sequence length="131" mass="14667">MKSEVMQREEQQCHDVYQLFDGSSEENEVMSDENSKESSEAIPKKAKYNTRGSSNIALASIRHHTGLCEAAEIAISAWINECLISQKDSSLVIDPNKLRKVLPEEIVKDLNTDQSYAYHIAQAIKSGEVPQ</sequence>
<keyword evidence="3" id="KW-1185">Reference proteome</keyword>
<dbReference type="AlphaFoldDB" id="A0AA36BXQ9"/>
<evidence type="ECO:0000313" key="2">
    <source>
        <dbReference type="EMBL" id="CAI9741782.1"/>
    </source>
</evidence>